<dbReference type="EMBL" id="CP054929">
    <property type="protein sequence ID" value="QKW52414.1"/>
    <property type="molecule type" value="Genomic_DNA"/>
</dbReference>
<organism evidence="1 2">
    <name type="scientific">Streptomyces buecherae</name>
    <dbReference type="NCBI Taxonomy" id="2763006"/>
    <lineage>
        <taxon>Bacteria</taxon>
        <taxon>Bacillati</taxon>
        <taxon>Actinomycetota</taxon>
        <taxon>Actinomycetes</taxon>
        <taxon>Kitasatosporales</taxon>
        <taxon>Streptomycetaceae</taxon>
        <taxon>Streptomyces</taxon>
    </lineage>
</organism>
<proteinExistence type="predicted"/>
<dbReference type="AlphaFoldDB" id="A0A7H8NDA3"/>
<dbReference type="RefSeq" id="WP_176164118.1">
    <property type="nucleotide sequence ID" value="NZ_CP054929.1"/>
</dbReference>
<reference evidence="1 2" key="1">
    <citation type="submission" date="2020-06" db="EMBL/GenBank/DDBJ databases">
        <title>Genome mining for natural products.</title>
        <authorList>
            <person name="Zhang B."/>
            <person name="Shi J."/>
            <person name="Ge H."/>
        </authorList>
    </citation>
    <scope>NUCLEOTIDE SEQUENCE [LARGE SCALE GENOMIC DNA]</scope>
    <source>
        <strain evidence="1 2">NA00687</strain>
    </source>
</reference>
<protein>
    <submittedName>
        <fullName evidence="1">Uncharacterized protein</fullName>
    </submittedName>
</protein>
<dbReference type="Proteomes" id="UP000509303">
    <property type="component" value="Chromosome"/>
</dbReference>
<evidence type="ECO:0000313" key="1">
    <source>
        <dbReference type="EMBL" id="QKW52414.1"/>
    </source>
</evidence>
<name>A0A7H8NDA3_9ACTN</name>
<evidence type="ECO:0000313" key="2">
    <source>
        <dbReference type="Proteomes" id="UP000509303"/>
    </source>
</evidence>
<sequence>MEHLMTLRVYRRRPGEAGPPDPGSAVVSVTAVDSERVWRDDYLWAASSAWPPCQCPIHRHLRTPAPAAAPANIAGGAV</sequence>
<keyword evidence="2" id="KW-1185">Reference proteome</keyword>
<gene>
    <name evidence="1" type="ORF">HUT08_26015</name>
</gene>
<accession>A0A7H8NDA3</accession>